<protein>
    <submittedName>
        <fullName evidence="3">Uncharacterized protein</fullName>
    </submittedName>
</protein>
<dbReference type="AlphaFoldDB" id="A0A1D7TGJ5"/>
<keyword evidence="1" id="KW-0535">Nitrogen fixation</keyword>
<name>A0A1D7TGJ5_9BACT</name>
<comment type="similarity">
    <text evidence="2">Belongs to the UPF0437 family.</text>
</comment>
<dbReference type="EMBL" id="CP017111">
    <property type="protein sequence ID" value="AOO64121.1"/>
    <property type="molecule type" value="Genomic_DNA"/>
</dbReference>
<evidence type="ECO:0000313" key="3">
    <source>
        <dbReference type="EMBL" id="AOO64121.1"/>
    </source>
</evidence>
<dbReference type="KEGG" id="shal:SHALO_0324"/>
<organism evidence="3 4">
    <name type="scientific">Sulfurospirillum halorespirans DSM 13726</name>
    <dbReference type="NCBI Taxonomy" id="1193502"/>
    <lineage>
        <taxon>Bacteria</taxon>
        <taxon>Pseudomonadati</taxon>
        <taxon>Campylobacterota</taxon>
        <taxon>Epsilonproteobacteria</taxon>
        <taxon>Campylobacterales</taxon>
        <taxon>Sulfurospirillaceae</taxon>
        <taxon>Sulfurospirillum</taxon>
    </lineage>
</organism>
<dbReference type="PATRIC" id="fig|1193502.14.peg.330"/>
<accession>A0A1D7TGJ5</accession>
<dbReference type="InterPro" id="IPR029012">
    <property type="entry name" value="Helix_hairpin_bin_sf"/>
</dbReference>
<evidence type="ECO:0000256" key="1">
    <source>
        <dbReference type="ARBA" id="ARBA00023231"/>
    </source>
</evidence>
<gene>
    <name evidence="3" type="ORF">SHALO_0324</name>
</gene>
<dbReference type="Gene3D" id="1.10.287.660">
    <property type="entry name" value="Helix hairpin bin"/>
    <property type="match status" value="1"/>
</dbReference>
<dbReference type="Pfam" id="PF05082">
    <property type="entry name" value="Rop-like"/>
    <property type="match status" value="1"/>
</dbReference>
<keyword evidence="4" id="KW-1185">Reference proteome</keyword>
<dbReference type="Proteomes" id="UP000094609">
    <property type="component" value="Chromosome"/>
</dbReference>
<evidence type="ECO:0000256" key="2">
    <source>
        <dbReference type="ARBA" id="ARBA00044954"/>
    </source>
</evidence>
<dbReference type="RefSeq" id="WP_069477085.1">
    <property type="nucleotide sequence ID" value="NZ_CP017111.1"/>
</dbReference>
<evidence type="ECO:0000313" key="4">
    <source>
        <dbReference type="Proteomes" id="UP000094609"/>
    </source>
</evidence>
<sequence>MDEKELKKELARLKRLAVEIAGEIHDIVEDTLWVKYNDLPILSAKIVEAIHEAEAFKAQHNL</sequence>
<reference evidence="4" key="1">
    <citation type="submission" date="2016-08" db="EMBL/GenBank/DDBJ databases">
        <title>Complete genome sequence of the organohalide-respiring Epsilonproteobacterium Sulfurospirillum halorespirans.</title>
        <authorList>
            <person name="Goris T."/>
            <person name="Zimmermann J."/>
            <person name="Schenz B."/>
            <person name="Lemos M."/>
            <person name="Hackermueller J."/>
            <person name="Diekert G."/>
        </authorList>
    </citation>
    <scope>NUCLEOTIDE SEQUENCE [LARGE SCALE GENOMIC DNA]</scope>
    <source>
        <strain>DSM 13726</strain>
        <strain evidence="4">PCE-M2</strain>
    </source>
</reference>
<dbReference type="InterPro" id="IPR007774">
    <property type="entry name" value="Put_N_fixation"/>
</dbReference>
<proteinExistence type="inferred from homology"/>